<evidence type="ECO:0000259" key="3">
    <source>
        <dbReference type="PROSITE" id="PS50110"/>
    </source>
</evidence>
<dbReference type="PROSITE" id="PS50110">
    <property type="entry name" value="RESPONSE_REGULATORY"/>
    <property type="match status" value="1"/>
</dbReference>
<name>A0ABT1KVN6_9ACTN</name>
<organism evidence="4 5">
    <name type="scientific">Nocardioides pinisoli</name>
    <dbReference type="NCBI Taxonomy" id="2950279"/>
    <lineage>
        <taxon>Bacteria</taxon>
        <taxon>Bacillati</taxon>
        <taxon>Actinomycetota</taxon>
        <taxon>Actinomycetes</taxon>
        <taxon>Propionibacteriales</taxon>
        <taxon>Nocardioidaceae</taxon>
        <taxon>Nocardioides</taxon>
    </lineage>
</organism>
<dbReference type="PANTHER" id="PTHR44591:SF3">
    <property type="entry name" value="RESPONSE REGULATORY DOMAIN-CONTAINING PROTEIN"/>
    <property type="match status" value="1"/>
</dbReference>
<dbReference type="EMBL" id="JANARS010000003">
    <property type="protein sequence ID" value="MCP3421832.1"/>
    <property type="molecule type" value="Genomic_DNA"/>
</dbReference>
<keyword evidence="1 2" id="KW-0597">Phosphoprotein</keyword>
<dbReference type="RefSeq" id="WP_254181044.1">
    <property type="nucleotide sequence ID" value="NZ_JANARS010000003.1"/>
</dbReference>
<dbReference type="Gene3D" id="3.40.50.2300">
    <property type="match status" value="1"/>
</dbReference>
<protein>
    <submittedName>
        <fullName evidence="4">Response regulator</fullName>
    </submittedName>
</protein>
<gene>
    <name evidence="4" type="ORF">NCI01_08510</name>
</gene>
<evidence type="ECO:0000256" key="2">
    <source>
        <dbReference type="PROSITE-ProRule" id="PRU00169"/>
    </source>
</evidence>
<feature type="domain" description="Response regulatory" evidence="3">
    <location>
        <begin position="4"/>
        <end position="111"/>
    </location>
</feature>
<feature type="modified residue" description="4-aspartylphosphate" evidence="2">
    <location>
        <position position="53"/>
    </location>
</feature>
<dbReference type="Proteomes" id="UP001204524">
    <property type="component" value="Unassembled WGS sequence"/>
</dbReference>
<evidence type="ECO:0000313" key="4">
    <source>
        <dbReference type="EMBL" id="MCP3421832.1"/>
    </source>
</evidence>
<dbReference type="SUPFAM" id="SSF52172">
    <property type="entry name" value="CheY-like"/>
    <property type="match status" value="1"/>
</dbReference>
<dbReference type="CDD" id="cd00156">
    <property type="entry name" value="REC"/>
    <property type="match status" value="1"/>
</dbReference>
<dbReference type="Pfam" id="PF00072">
    <property type="entry name" value="Response_reg"/>
    <property type="match status" value="1"/>
</dbReference>
<dbReference type="SMART" id="SM00448">
    <property type="entry name" value="REC"/>
    <property type="match status" value="1"/>
</dbReference>
<dbReference type="InterPro" id="IPR001789">
    <property type="entry name" value="Sig_transdc_resp-reg_receiver"/>
</dbReference>
<keyword evidence="5" id="KW-1185">Reference proteome</keyword>
<evidence type="ECO:0000256" key="1">
    <source>
        <dbReference type="ARBA" id="ARBA00022553"/>
    </source>
</evidence>
<proteinExistence type="predicted"/>
<dbReference type="PANTHER" id="PTHR44591">
    <property type="entry name" value="STRESS RESPONSE REGULATOR PROTEIN 1"/>
    <property type="match status" value="1"/>
</dbReference>
<evidence type="ECO:0000313" key="5">
    <source>
        <dbReference type="Proteomes" id="UP001204524"/>
    </source>
</evidence>
<comment type="caution">
    <text evidence="4">The sequence shown here is derived from an EMBL/GenBank/DDBJ whole genome shotgun (WGS) entry which is preliminary data.</text>
</comment>
<sequence length="117" mass="12790">MSLRSLVADDEPDIRDFIGHVLERAGHAVTLADDGAEVIAHASTETFDLVVVDHHMPRMTGLAVADELRRTSPTTKVLIMSGDLDVGDAHRHFLPKPFNRREFLAAVETLLDLPGAP</sequence>
<dbReference type="InterPro" id="IPR050595">
    <property type="entry name" value="Bact_response_regulator"/>
</dbReference>
<dbReference type="InterPro" id="IPR011006">
    <property type="entry name" value="CheY-like_superfamily"/>
</dbReference>
<accession>A0ABT1KVN6</accession>
<reference evidence="4 5" key="1">
    <citation type="submission" date="2022-06" db="EMBL/GenBank/DDBJ databases">
        <authorList>
            <person name="So Y."/>
        </authorList>
    </citation>
    <scope>NUCLEOTIDE SEQUENCE [LARGE SCALE GENOMIC DNA]</scope>
    <source>
        <strain evidence="4 5">STR3</strain>
    </source>
</reference>